<reference evidence="1" key="1">
    <citation type="journal article" date="2020" name="mSystems">
        <title>Genome- and Community-Level Interaction Insights into Carbon Utilization and Element Cycling Functions of Hydrothermarchaeota in Hydrothermal Sediment.</title>
        <authorList>
            <person name="Zhou Z."/>
            <person name="Liu Y."/>
            <person name="Xu W."/>
            <person name="Pan J."/>
            <person name="Luo Z.H."/>
            <person name="Li M."/>
        </authorList>
    </citation>
    <scope>NUCLEOTIDE SEQUENCE [LARGE SCALE GENOMIC DNA]</scope>
    <source>
        <strain evidence="1">HyVt-346</strain>
    </source>
</reference>
<organism evidence="1">
    <name type="scientific">Pseudoalteromonas prydzensis</name>
    <dbReference type="NCBI Taxonomy" id="182141"/>
    <lineage>
        <taxon>Bacteria</taxon>
        <taxon>Pseudomonadati</taxon>
        <taxon>Pseudomonadota</taxon>
        <taxon>Gammaproteobacteria</taxon>
        <taxon>Alteromonadales</taxon>
        <taxon>Pseudoalteromonadaceae</taxon>
        <taxon>Pseudoalteromonas</taxon>
    </lineage>
</organism>
<evidence type="ECO:0000313" key="1">
    <source>
        <dbReference type="EMBL" id="HEA15848.1"/>
    </source>
</evidence>
<comment type="caution">
    <text evidence="1">The sequence shown here is derived from an EMBL/GenBank/DDBJ whole genome shotgun (WGS) entry which is preliminary data.</text>
</comment>
<dbReference type="AlphaFoldDB" id="A0A7V1GDN2"/>
<sequence>MRFSEYFELDRTQPYLDFVDIPIDTDLAVFLEPIAIKKLDSNWGNELSSMLQTFFEAVLKAIKKSDHKRAKSLLSSLNESNEFHLGYSKGKSRGHGFGVESADTVWSALTSSNAAITGLLKDLEDTALLIPNIGSDMISDAVCNILRGPLIKYTQDMCNYYGVNMTPDIPSGPIWNPILEVWEERLISLPITPHGKVILVPKLLVRMKLSYSSSDFYRHYLLPEMQREHIESHSPLVRLLKNGNHRVHKKDLIKKYGKDKLAVAEQARLRPNILEEYREQKAEEPLKPMSFDDFAFVEKSKKPDVTPLLEELKETKKGTKYATKYEDIIERILTLVFYPSLCNPKKQHNIHQKRKRIDITYNNEAKSGFFYWLALHHPSSQIFVECKNYSNEISNPEIDQLSGRFSPSRGKVGFLVYRDIEDKEKLIQRCIDTANDHRGFIIPLDDNDIINLAKNVNSDEQVDYNHYLEKLFNRLISSN</sequence>
<gene>
    <name evidence="1" type="ORF">ENH88_05235</name>
</gene>
<dbReference type="Proteomes" id="UP000886188">
    <property type="component" value="Unassembled WGS sequence"/>
</dbReference>
<dbReference type="EMBL" id="DRGM01000055">
    <property type="protein sequence ID" value="HEA15848.1"/>
    <property type="molecule type" value="Genomic_DNA"/>
</dbReference>
<name>A0A7V1GDN2_9GAMM</name>
<accession>A0A7V1GDN2</accession>
<protein>
    <recommendedName>
        <fullName evidence="2">Restriction endonuclease type IV Mrr domain-containing protein</fullName>
    </recommendedName>
</protein>
<dbReference type="RefSeq" id="WP_304180408.1">
    <property type="nucleotide sequence ID" value="NZ_DRGM01000055.1"/>
</dbReference>
<proteinExistence type="predicted"/>
<evidence type="ECO:0008006" key="2">
    <source>
        <dbReference type="Google" id="ProtNLM"/>
    </source>
</evidence>